<evidence type="ECO:0000256" key="10">
    <source>
        <dbReference type="ARBA" id="ARBA00022605"/>
    </source>
</evidence>
<dbReference type="PROSITE" id="PS51168">
    <property type="entry name" value="CHORISMATE_MUT_2"/>
    <property type="match status" value="1"/>
</dbReference>
<evidence type="ECO:0000256" key="12">
    <source>
        <dbReference type="ARBA" id="ARBA00023222"/>
    </source>
</evidence>
<dbReference type="RefSeq" id="WP_151053731.1">
    <property type="nucleotide sequence ID" value="NZ_CP044222.1"/>
</dbReference>
<evidence type="ECO:0000313" key="25">
    <source>
        <dbReference type="Proteomes" id="UP000325606"/>
    </source>
</evidence>
<dbReference type="PIRSF" id="PIRSF001500">
    <property type="entry name" value="Chor_mut_pdt_Ppr"/>
    <property type="match status" value="1"/>
</dbReference>
<evidence type="ECO:0000256" key="14">
    <source>
        <dbReference type="ARBA" id="ARBA00023239"/>
    </source>
</evidence>
<dbReference type="GO" id="GO:0004664">
    <property type="term" value="F:prephenate dehydratase activity"/>
    <property type="evidence" value="ECO:0007669"/>
    <property type="project" value="UniProtKB-EC"/>
</dbReference>
<dbReference type="EC" id="5.4.99.5" evidence="6"/>
<evidence type="ECO:0000256" key="18">
    <source>
        <dbReference type="ARBA" id="ARBA00047848"/>
    </source>
</evidence>
<feature type="domain" description="ACT" evidence="23">
    <location>
        <begin position="216"/>
        <end position="294"/>
    </location>
</feature>
<dbReference type="EC" id="4.2.1.51" evidence="7"/>
<name>A0A5J6LAY5_9GAMM</name>
<dbReference type="UniPathway" id="UPA00121">
    <property type="reaction ID" value="UER00345"/>
</dbReference>
<evidence type="ECO:0000256" key="5">
    <source>
        <dbReference type="ARBA" id="ARBA00004817"/>
    </source>
</evidence>
<evidence type="ECO:0000256" key="2">
    <source>
        <dbReference type="ARBA" id="ARBA00002364"/>
    </source>
</evidence>
<dbReference type="PANTHER" id="PTHR21022:SF19">
    <property type="entry name" value="PREPHENATE DEHYDRATASE-RELATED"/>
    <property type="match status" value="1"/>
</dbReference>
<comment type="pathway">
    <text evidence="5">Metabolic intermediate biosynthesis; prephenate biosynthesis; prephenate from chorismate: step 1/1.</text>
</comment>
<evidence type="ECO:0000256" key="11">
    <source>
        <dbReference type="ARBA" id="ARBA00023141"/>
    </source>
</evidence>
<evidence type="ECO:0000256" key="7">
    <source>
        <dbReference type="ARBA" id="ARBA00013147"/>
    </source>
</evidence>
<dbReference type="Gene3D" id="1.20.59.10">
    <property type="entry name" value="Chorismate mutase"/>
    <property type="match status" value="1"/>
</dbReference>
<evidence type="ECO:0000256" key="15">
    <source>
        <dbReference type="ARBA" id="ARBA00023268"/>
    </source>
</evidence>
<keyword evidence="10" id="KW-0028">Amino-acid biosynthesis</keyword>
<dbReference type="Gene3D" id="3.30.70.260">
    <property type="match status" value="1"/>
</dbReference>
<keyword evidence="14" id="KW-0456">Lyase</keyword>
<evidence type="ECO:0000313" key="24">
    <source>
        <dbReference type="EMBL" id="QEW05687.1"/>
    </source>
</evidence>
<reference evidence="24 25" key="1">
    <citation type="submission" date="2019-09" db="EMBL/GenBank/DDBJ databases">
        <title>Nitrincola iocasae sp. nov., a bacterium isolated from the sediment collected at a cold seep field in South China Sea.</title>
        <authorList>
            <person name="Zhang H."/>
            <person name="Wang H."/>
            <person name="Li C."/>
        </authorList>
    </citation>
    <scope>NUCLEOTIDE SEQUENCE [LARGE SCALE GENOMIC DNA]</scope>
    <source>
        <strain evidence="24 25">KXZD1103</strain>
    </source>
</reference>
<keyword evidence="15" id="KW-0511">Multifunctional enzyme</keyword>
<comment type="pathway">
    <text evidence="4">Amino-acid biosynthesis; L-phenylalanine biosynthesis; phenylpyruvate from prephenate: step 1/1.</text>
</comment>
<dbReference type="GO" id="GO:0005737">
    <property type="term" value="C:cytoplasm"/>
    <property type="evidence" value="ECO:0007669"/>
    <property type="project" value="UniProtKB-SubCell"/>
</dbReference>
<organism evidence="24 25">
    <name type="scientific">Nitrincola iocasae</name>
    <dbReference type="NCBI Taxonomy" id="2614693"/>
    <lineage>
        <taxon>Bacteria</taxon>
        <taxon>Pseudomonadati</taxon>
        <taxon>Pseudomonadota</taxon>
        <taxon>Gammaproteobacteria</taxon>
        <taxon>Oceanospirillales</taxon>
        <taxon>Oceanospirillaceae</taxon>
        <taxon>Nitrincola</taxon>
    </lineage>
</organism>
<dbReference type="GO" id="GO:0004106">
    <property type="term" value="F:chorismate mutase activity"/>
    <property type="evidence" value="ECO:0007669"/>
    <property type="project" value="UniProtKB-EC"/>
</dbReference>
<dbReference type="Pfam" id="PF00800">
    <property type="entry name" value="PDT"/>
    <property type="match status" value="1"/>
</dbReference>
<evidence type="ECO:0000256" key="13">
    <source>
        <dbReference type="ARBA" id="ARBA00023235"/>
    </source>
</evidence>
<dbReference type="Pfam" id="PF01817">
    <property type="entry name" value="CM_2"/>
    <property type="match status" value="1"/>
</dbReference>
<dbReference type="InterPro" id="IPR036263">
    <property type="entry name" value="Chorismate_II_sf"/>
</dbReference>
<evidence type="ECO:0000259" key="21">
    <source>
        <dbReference type="PROSITE" id="PS51168"/>
    </source>
</evidence>
<dbReference type="EMBL" id="CP044222">
    <property type="protein sequence ID" value="QEW05687.1"/>
    <property type="molecule type" value="Genomic_DNA"/>
</dbReference>
<keyword evidence="25" id="KW-1185">Reference proteome</keyword>
<dbReference type="NCBIfam" id="TIGR01807">
    <property type="entry name" value="CM_P2"/>
    <property type="match status" value="1"/>
</dbReference>
<dbReference type="InterPro" id="IPR008242">
    <property type="entry name" value="Chor_mutase/pphenate_deHydtase"/>
</dbReference>
<dbReference type="SUPFAM" id="SSF48600">
    <property type="entry name" value="Chorismate mutase II"/>
    <property type="match status" value="1"/>
</dbReference>
<dbReference type="InterPro" id="IPR001086">
    <property type="entry name" value="Preph_deHydtase"/>
</dbReference>
<dbReference type="InterPro" id="IPR002912">
    <property type="entry name" value="ACT_dom"/>
</dbReference>
<accession>A0A5J6LAY5</accession>
<dbReference type="GO" id="GO:0046417">
    <property type="term" value="P:chorismate metabolic process"/>
    <property type="evidence" value="ECO:0007669"/>
    <property type="project" value="InterPro"/>
</dbReference>
<dbReference type="KEGG" id="nik:F5I99_03840"/>
<dbReference type="SUPFAM" id="SSF55021">
    <property type="entry name" value="ACT-like"/>
    <property type="match status" value="1"/>
</dbReference>
<evidence type="ECO:0000256" key="1">
    <source>
        <dbReference type="ARBA" id="ARBA00000824"/>
    </source>
</evidence>
<comment type="catalytic activity">
    <reaction evidence="18">
        <text>prephenate + H(+) = 3-phenylpyruvate + CO2 + H2O</text>
        <dbReference type="Rhea" id="RHEA:21648"/>
        <dbReference type="ChEBI" id="CHEBI:15377"/>
        <dbReference type="ChEBI" id="CHEBI:15378"/>
        <dbReference type="ChEBI" id="CHEBI:16526"/>
        <dbReference type="ChEBI" id="CHEBI:18005"/>
        <dbReference type="ChEBI" id="CHEBI:29934"/>
        <dbReference type="EC" id="4.2.1.51"/>
    </reaction>
</comment>
<evidence type="ECO:0000256" key="16">
    <source>
        <dbReference type="ARBA" id="ARBA00031175"/>
    </source>
</evidence>
<keyword evidence="20" id="KW-0175">Coiled coil</keyword>
<dbReference type="AlphaFoldDB" id="A0A5J6LAY5"/>
<dbReference type="SUPFAM" id="SSF53850">
    <property type="entry name" value="Periplasmic binding protein-like II"/>
    <property type="match status" value="1"/>
</dbReference>
<gene>
    <name evidence="24" type="primary">pheA</name>
    <name evidence="24" type="ORF">F5I99_03840</name>
</gene>
<dbReference type="InterPro" id="IPR045865">
    <property type="entry name" value="ACT-like_dom_sf"/>
</dbReference>
<dbReference type="SMART" id="SM00830">
    <property type="entry name" value="CM_2"/>
    <property type="match status" value="1"/>
</dbReference>
<evidence type="ECO:0000256" key="19">
    <source>
        <dbReference type="PIRSR" id="PIRSR001500-2"/>
    </source>
</evidence>
<dbReference type="Gene3D" id="3.40.190.10">
    <property type="entry name" value="Periplasmic binding protein-like II"/>
    <property type="match status" value="1"/>
</dbReference>
<dbReference type="Proteomes" id="UP000325606">
    <property type="component" value="Chromosome"/>
</dbReference>
<evidence type="ECO:0000256" key="4">
    <source>
        <dbReference type="ARBA" id="ARBA00004741"/>
    </source>
</evidence>
<evidence type="ECO:0000256" key="3">
    <source>
        <dbReference type="ARBA" id="ARBA00004496"/>
    </source>
</evidence>
<dbReference type="CDD" id="cd04905">
    <property type="entry name" value="ACT_CM-PDT"/>
    <property type="match status" value="1"/>
</dbReference>
<dbReference type="PROSITE" id="PS51671">
    <property type="entry name" value="ACT"/>
    <property type="match status" value="1"/>
</dbReference>
<dbReference type="InterPro" id="IPR002701">
    <property type="entry name" value="CM_II_prokaryot"/>
</dbReference>
<dbReference type="PANTHER" id="PTHR21022">
    <property type="entry name" value="PREPHENATE DEHYDRATASE P PROTEIN"/>
    <property type="match status" value="1"/>
</dbReference>
<evidence type="ECO:0000256" key="8">
    <source>
        <dbReference type="ARBA" id="ARBA00014401"/>
    </source>
</evidence>
<dbReference type="FunFam" id="1.20.59.10:FF:000004">
    <property type="entry name" value="Prephenate dehydratase"/>
    <property type="match status" value="1"/>
</dbReference>
<sequence>MAEQVPQTPSARAEAELRALRDQIDDIDQQLQSLINKRAACAQQVAEVKQGINQSLPAVFYRPEREAQVLRRVMERNTGPLPDQDMARLFREIMSVCLALEQPLSVAYPGPEGGYTEQAVRKHFGLSAKGVAMTDPEQAFKAVEQGHCHYAVTPIESAHEGLVSHTLDLFRRYDLRICGEVELLLDPTDDKTLAADTRYLVLGKQYVEPSGHDKTSILLSVKDQPGVLHDVLGAFRQRNISLTRLESRTVHQGAGDYSLFYMDFEGHQEDASVVELLSELANGPDTLKVLGSYPRAVL</sequence>
<keyword evidence="13 24" id="KW-0413">Isomerase</keyword>
<dbReference type="UniPathway" id="UPA00120">
    <property type="reaction ID" value="UER00203"/>
</dbReference>
<keyword evidence="9" id="KW-0963">Cytoplasm</keyword>
<dbReference type="PROSITE" id="PS51171">
    <property type="entry name" value="PREPHENATE_DEHYDR_3"/>
    <property type="match status" value="1"/>
</dbReference>
<dbReference type="GO" id="GO:0009094">
    <property type="term" value="P:L-phenylalanine biosynthetic process"/>
    <property type="evidence" value="ECO:0007669"/>
    <property type="project" value="UniProtKB-UniPathway"/>
</dbReference>
<keyword evidence="12" id="KW-0584">Phenylalanine biosynthesis</keyword>
<dbReference type="InterPro" id="IPR010957">
    <property type="entry name" value="G/b/e-P-prot_chorismate_mutase"/>
</dbReference>
<comment type="catalytic activity">
    <reaction evidence="1">
        <text>chorismate = prephenate</text>
        <dbReference type="Rhea" id="RHEA:13897"/>
        <dbReference type="ChEBI" id="CHEBI:29748"/>
        <dbReference type="ChEBI" id="CHEBI:29934"/>
        <dbReference type="EC" id="5.4.99.5"/>
    </reaction>
</comment>
<dbReference type="InterPro" id="IPR036979">
    <property type="entry name" value="CM_dom_sf"/>
</dbReference>
<evidence type="ECO:0000259" key="23">
    <source>
        <dbReference type="PROSITE" id="PS51671"/>
    </source>
</evidence>
<evidence type="ECO:0000259" key="22">
    <source>
        <dbReference type="PROSITE" id="PS51171"/>
    </source>
</evidence>
<comment type="subcellular location">
    <subcellularLocation>
        <location evidence="3">Cytoplasm</location>
    </subcellularLocation>
</comment>
<evidence type="ECO:0000256" key="9">
    <source>
        <dbReference type="ARBA" id="ARBA00022490"/>
    </source>
</evidence>
<feature type="coiled-coil region" evidence="20">
    <location>
        <begin position="10"/>
        <end position="37"/>
    </location>
</feature>
<feature type="domain" description="Chorismate mutase" evidence="21">
    <location>
        <begin position="11"/>
        <end position="105"/>
    </location>
</feature>
<evidence type="ECO:0000256" key="20">
    <source>
        <dbReference type="SAM" id="Coils"/>
    </source>
</evidence>
<feature type="site" description="Essential for prephenate dehydratase activity" evidence="19">
    <location>
        <position position="197"/>
    </location>
</feature>
<comment type="function">
    <text evidence="2">Catalyzes the Claisen rearrangement of chorismate to prephenate and the decarboxylation/dehydration of prephenate to phenylpyruvate.</text>
</comment>
<evidence type="ECO:0000256" key="17">
    <source>
        <dbReference type="ARBA" id="ARBA00031520"/>
    </source>
</evidence>
<feature type="domain" description="Prephenate dehydratase" evidence="22">
    <location>
        <begin position="105"/>
        <end position="292"/>
    </location>
</feature>
<proteinExistence type="predicted"/>
<evidence type="ECO:0000256" key="6">
    <source>
        <dbReference type="ARBA" id="ARBA00012404"/>
    </source>
</evidence>
<protein>
    <recommendedName>
        <fullName evidence="8">Bifunctional chorismate mutase/prephenate dehydratase</fullName>
        <ecNumber evidence="7">4.2.1.51</ecNumber>
        <ecNumber evidence="6">5.4.99.5</ecNumber>
    </recommendedName>
    <alternativeName>
        <fullName evidence="17">Chorismate mutase-prephenate dehydratase</fullName>
    </alternativeName>
    <alternativeName>
        <fullName evidence="16">p-protein</fullName>
    </alternativeName>
</protein>
<dbReference type="Pfam" id="PF01842">
    <property type="entry name" value="ACT"/>
    <property type="match status" value="1"/>
</dbReference>
<keyword evidence="11" id="KW-0057">Aromatic amino acid biosynthesis</keyword>